<dbReference type="Gene3D" id="3.40.50.2300">
    <property type="match status" value="1"/>
</dbReference>
<sequence length="120" mass="13432">MQVLLVEDHTDTRTVLGTLLNRCGCRTVTAKNVRDARSRLEEMRFDVLISDLNLPDGDGIDLVKEAKRAQQLKAIAITGRCSDEERDEGLRAGFDCYLTKPIDFQQLREALKNKGAQATP</sequence>
<dbReference type="EMBL" id="CADCTA010000001">
    <property type="protein sequence ID" value="CAA9209174.1"/>
    <property type="molecule type" value="Genomic_DNA"/>
</dbReference>
<dbReference type="PANTHER" id="PTHR44591:SF3">
    <property type="entry name" value="RESPONSE REGULATORY DOMAIN-CONTAINING PROTEIN"/>
    <property type="match status" value="1"/>
</dbReference>
<dbReference type="SUPFAM" id="SSF52172">
    <property type="entry name" value="CheY-like"/>
    <property type="match status" value="1"/>
</dbReference>
<dbReference type="Pfam" id="PF00072">
    <property type="entry name" value="Response_reg"/>
    <property type="match status" value="1"/>
</dbReference>
<dbReference type="InterPro" id="IPR050595">
    <property type="entry name" value="Bact_response_regulator"/>
</dbReference>
<feature type="modified residue" description="4-aspartylphosphate" evidence="2">
    <location>
        <position position="51"/>
    </location>
</feature>
<protein>
    <recommendedName>
        <fullName evidence="3">Response regulatory domain-containing protein</fullName>
    </recommendedName>
</protein>
<dbReference type="InterPro" id="IPR011006">
    <property type="entry name" value="CheY-like_superfamily"/>
</dbReference>
<feature type="domain" description="Response regulatory" evidence="3">
    <location>
        <begin position="2"/>
        <end position="115"/>
    </location>
</feature>
<dbReference type="SMART" id="SM00448">
    <property type="entry name" value="REC"/>
    <property type="match status" value="1"/>
</dbReference>
<reference evidence="4" key="1">
    <citation type="submission" date="2020-02" db="EMBL/GenBank/DDBJ databases">
        <authorList>
            <person name="Meier V. D."/>
        </authorList>
    </citation>
    <scope>NUCLEOTIDE SEQUENCE</scope>
    <source>
        <strain evidence="4">AVDCRST_MAG42</strain>
    </source>
</reference>
<evidence type="ECO:0000259" key="3">
    <source>
        <dbReference type="PROSITE" id="PS50110"/>
    </source>
</evidence>
<gene>
    <name evidence="4" type="ORF">AVDCRST_MAG42-754</name>
</gene>
<keyword evidence="1 2" id="KW-0597">Phosphoprotein</keyword>
<dbReference type="GO" id="GO:0000160">
    <property type="term" value="P:phosphorelay signal transduction system"/>
    <property type="evidence" value="ECO:0007669"/>
    <property type="project" value="InterPro"/>
</dbReference>
<evidence type="ECO:0000256" key="1">
    <source>
        <dbReference type="ARBA" id="ARBA00022553"/>
    </source>
</evidence>
<dbReference type="AlphaFoldDB" id="A0A6J4GYA3"/>
<evidence type="ECO:0000313" key="4">
    <source>
        <dbReference type="EMBL" id="CAA9209174.1"/>
    </source>
</evidence>
<evidence type="ECO:0000256" key="2">
    <source>
        <dbReference type="PROSITE-ProRule" id="PRU00169"/>
    </source>
</evidence>
<accession>A0A6J4GYA3</accession>
<organism evidence="4">
    <name type="scientific">uncultured Chthoniobacterales bacterium</name>
    <dbReference type="NCBI Taxonomy" id="1836801"/>
    <lineage>
        <taxon>Bacteria</taxon>
        <taxon>Pseudomonadati</taxon>
        <taxon>Verrucomicrobiota</taxon>
        <taxon>Spartobacteria</taxon>
        <taxon>Chthoniobacterales</taxon>
        <taxon>environmental samples</taxon>
    </lineage>
</organism>
<dbReference type="PANTHER" id="PTHR44591">
    <property type="entry name" value="STRESS RESPONSE REGULATOR PROTEIN 1"/>
    <property type="match status" value="1"/>
</dbReference>
<name>A0A6J4GYA3_9BACT</name>
<proteinExistence type="predicted"/>
<dbReference type="InterPro" id="IPR001789">
    <property type="entry name" value="Sig_transdc_resp-reg_receiver"/>
</dbReference>
<dbReference type="PROSITE" id="PS50110">
    <property type="entry name" value="RESPONSE_REGULATORY"/>
    <property type="match status" value="1"/>
</dbReference>